<keyword evidence="4 6" id="KW-0067">ATP-binding</keyword>
<evidence type="ECO:0000256" key="6">
    <source>
        <dbReference type="PROSITE-ProRule" id="PRU00283"/>
    </source>
</evidence>
<dbReference type="GO" id="GO:0005737">
    <property type="term" value="C:cytoplasm"/>
    <property type="evidence" value="ECO:0007669"/>
    <property type="project" value="UniProtKB-SubCell"/>
</dbReference>
<keyword evidence="3 6" id="KW-0547">Nucleotide-binding</keyword>
<dbReference type="AlphaFoldDB" id="A0A7S2X6K7"/>
<organism evidence="8">
    <name type="scientific">Lotharella oceanica</name>
    <dbReference type="NCBI Taxonomy" id="641309"/>
    <lineage>
        <taxon>Eukaryota</taxon>
        <taxon>Sar</taxon>
        <taxon>Rhizaria</taxon>
        <taxon>Cercozoa</taxon>
        <taxon>Chlorarachniophyceae</taxon>
        <taxon>Lotharella</taxon>
    </lineage>
</organism>
<feature type="domain" description="Kinesin motor" evidence="7">
    <location>
        <begin position="4"/>
        <end position="125"/>
    </location>
</feature>
<dbReference type="PANTHER" id="PTHR47969:SF15">
    <property type="entry name" value="CHROMOSOME-ASSOCIATED KINESIN KIF4A-RELATED"/>
    <property type="match status" value="1"/>
</dbReference>
<dbReference type="Pfam" id="PF00225">
    <property type="entry name" value="Kinesin"/>
    <property type="match status" value="1"/>
</dbReference>
<dbReference type="PANTHER" id="PTHR47969">
    <property type="entry name" value="CHROMOSOME-ASSOCIATED KINESIN KIF4A-RELATED"/>
    <property type="match status" value="1"/>
</dbReference>
<dbReference type="InterPro" id="IPR001752">
    <property type="entry name" value="Kinesin_motor_dom"/>
</dbReference>
<keyword evidence="5" id="KW-0175">Coiled coil</keyword>
<feature type="binding site" evidence="6">
    <location>
        <begin position="102"/>
        <end position="109"/>
    </location>
    <ligand>
        <name>ATP</name>
        <dbReference type="ChEBI" id="CHEBI:30616"/>
    </ligand>
</feature>
<name>A0A7S2X6K7_9EUKA</name>
<dbReference type="GO" id="GO:0007052">
    <property type="term" value="P:mitotic spindle organization"/>
    <property type="evidence" value="ECO:0007669"/>
    <property type="project" value="TreeGrafter"/>
</dbReference>
<evidence type="ECO:0000256" key="2">
    <source>
        <dbReference type="ARBA" id="ARBA00022490"/>
    </source>
</evidence>
<evidence type="ECO:0000256" key="3">
    <source>
        <dbReference type="ARBA" id="ARBA00022741"/>
    </source>
</evidence>
<dbReference type="GO" id="GO:0007018">
    <property type="term" value="P:microtubule-based movement"/>
    <property type="evidence" value="ECO:0007669"/>
    <property type="project" value="InterPro"/>
</dbReference>
<evidence type="ECO:0000259" key="7">
    <source>
        <dbReference type="PROSITE" id="PS50067"/>
    </source>
</evidence>
<dbReference type="InterPro" id="IPR027640">
    <property type="entry name" value="Kinesin-like_fam"/>
</dbReference>
<dbReference type="GO" id="GO:0008017">
    <property type="term" value="F:microtubule binding"/>
    <property type="evidence" value="ECO:0007669"/>
    <property type="project" value="InterPro"/>
</dbReference>
<dbReference type="InterPro" id="IPR027417">
    <property type="entry name" value="P-loop_NTPase"/>
</dbReference>
<comment type="similarity">
    <text evidence="6">Belongs to the TRAFAC class myosin-kinesin ATPase superfamily. Kinesin family.</text>
</comment>
<dbReference type="GO" id="GO:0005875">
    <property type="term" value="C:microtubule associated complex"/>
    <property type="evidence" value="ECO:0007669"/>
    <property type="project" value="TreeGrafter"/>
</dbReference>
<evidence type="ECO:0000256" key="1">
    <source>
        <dbReference type="ARBA" id="ARBA00004496"/>
    </source>
</evidence>
<comment type="subcellular location">
    <subcellularLocation>
        <location evidence="1">Cytoplasm</location>
    </subcellularLocation>
</comment>
<dbReference type="GO" id="GO:0003777">
    <property type="term" value="F:microtubule motor activity"/>
    <property type="evidence" value="ECO:0007669"/>
    <property type="project" value="InterPro"/>
</dbReference>
<dbReference type="SUPFAM" id="SSF52540">
    <property type="entry name" value="P-loop containing nucleoside triphosphate hydrolases"/>
    <property type="match status" value="1"/>
</dbReference>
<gene>
    <name evidence="8" type="ORF">LSP00402_LOCUS1962</name>
</gene>
<dbReference type="Gene3D" id="3.40.850.10">
    <property type="entry name" value="Kinesin motor domain"/>
    <property type="match status" value="1"/>
</dbReference>
<keyword evidence="2" id="KW-0963">Cytoplasm</keyword>
<dbReference type="PROSITE" id="PS50067">
    <property type="entry name" value="KINESIN_MOTOR_2"/>
    <property type="match status" value="1"/>
</dbReference>
<reference evidence="8" key="1">
    <citation type="submission" date="2021-01" db="EMBL/GenBank/DDBJ databases">
        <authorList>
            <person name="Corre E."/>
            <person name="Pelletier E."/>
            <person name="Niang G."/>
            <person name="Scheremetjew M."/>
            <person name="Finn R."/>
            <person name="Kale V."/>
            <person name="Holt S."/>
            <person name="Cochrane G."/>
            <person name="Meng A."/>
            <person name="Brown T."/>
            <person name="Cohen L."/>
        </authorList>
    </citation>
    <scope>NUCLEOTIDE SEQUENCE</scope>
    <source>
        <strain evidence="8">CCMP622</strain>
    </source>
</reference>
<evidence type="ECO:0000256" key="5">
    <source>
        <dbReference type="ARBA" id="ARBA00023054"/>
    </source>
</evidence>
<evidence type="ECO:0000313" key="8">
    <source>
        <dbReference type="EMBL" id="CAD9747809.1"/>
    </source>
</evidence>
<proteinExistence type="inferred from homology"/>
<dbReference type="EMBL" id="HBHP01003116">
    <property type="protein sequence ID" value="CAD9747809.1"/>
    <property type="molecule type" value="Transcribed_RNA"/>
</dbReference>
<dbReference type="GO" id="GO:0005524">
    <property type="term" value="F:ATP binding"/>
    <property type="evidence" value="ECO:0007669"/>
    <property type="project" value="UniProtKB-UniRule"/>
</dbReference>
<sequence>MGEPMNVCLRFCPLLTDDECAEQKIAIEFKKDPKTNEIQAVSFTDEALAFYGAACLTKEHATFSFDRIFHWKSSQESVYEQTIAPMIADVFKGINCTVLTYGSEGTGKSFSLMGTQGSKEEVNGS</sequence>
<evidence type="ECO:0000256" key="4">
    <source>
        <dbReference type="ARBA" id="ARBA00022840"/>
    </source>
</evidence>
<accession>A0A7S2X6K7</accession>
<keyword evidence="6" id="KW-0505">Motor protein</keyword>
<protein>
    <recommendedName>
        <fullName evidence="7">Kinesin motor domain-containing protein</fullName>
    </recommendedName>
</protein>
<dbReference type="GO" id="GO:0051231">
    <property type="term" value="P:spindle elongation"/>
    <property type="evidence" value="ECO:0007669"/>
    <property type="project" value="TreeGrafter"/>
</dbReference>
<dbReference type="InterPro" id="IPR036961">
    <property type="entry name" value="Kinesin_motor_dom_sf"/>
</dbReference>